<name>A0A3M6SFX9_LIMRT</name>
<dbReference type="Proteomes" id="UP000276940">
    <property type="component" value="Unassembled WGS sequence"/>
</dbReference>
<reference evidence="1 2" key="1">
    <citation type="journal article" date="2018" name="J Appl Environ Microbiol">
        <title>The gut symbionts Lactobacillus reuteri R2lc and 2010 encode a polyketide synthase cluster that activates the mammalian aryl-hydrocarbon receptor.</title>
        <authorList>
            <person name="Ozcam M."/>
            <person name="Roos S."/>
            <person name="Van Pijkeren J.P."/>
        </authorList>
    </citation>
    <scope>NUCLEOTIDE SEQUENCE [LARGE SCALE GENOMIC DNA]</scope>
    <source>
        <strain evidence="1 2">R2lc</strain>
    </source>
</reference>
<dbReference type="RefSeq" id="WP_124216008.1">
    <property type="nucleotide sequence ID" value="NZ_JAJGTO010000092.1"/>
</dbReference>
<evidence type="ECO:0000313" key="2">
    <source>
        <dbReference type="Proteomes" id="UP000276940"/>
    </source>
</evidence>
<proteinExistence type="predicted"/>
<dbReference type="EMBL" id="PTLS01000018">
    <property type="protein sequence ID" value="RMX26362.1"/>
    <property type="molecule type" value="Genomic_DNA"/>
</dbReference>
<comment type="caution">
    <text evidence="1">The sequence shown here is derived from an EMBL/GenBank/DDBJ whole genome shotgun (WGS) entry which is preliminary data.</text>
</comment>
<organism evidence="1 2">
    <name type="scientific">Limosilactobacillus reuteri</name>
    <name type="common">Lactobacillus reuteri</name>
    <dbReference type="NCBI Taxonomy" id="1598"/>
    <lineage>
        <taxon>Bacteria</taxon>
        <taxon>Bacillati</taxon>
        <taxon>Bacillota</taxon>
        <taxon>Bacilli</taxon>
        <taxon>Lactobacillales</taxon>
        <taxon>Lactobacillaceae</taxon>
        <taxon>Limosilactobacillus</taxon>
    </lineage>
</organism>
<evidence type="ECO:0000313" key="1">
    <source>
        <dbReference type="EMBL" id="RMX26362.1"/>
    </source>
</evidence>
<sequence>MKYVKTAPREERETIISHDAVTGKWHLYTNDPKHVRKWLPRIKNFDRIEYNKATQKPVVIEGDLSESNVIISKKRHLTSEQKEKLFFAKKSR</sequence>
<protein>
    <submittedName>
        <fullName evidence="1">Uncharacterized protein</fullName>
    </submittedName>
</protein>
<accession>A0A3M6SFX9</accession>
<dbReference type="AlphaFoldDB" id="A0A3M6SFX9"/>
<gene>
    <name evidence="1" type="ORF">C5O77_01670</name>
</gene>